<keyword evidence="2" id="KW-1185">Reference proteome</keyword>
<organism evidence="1 2">
    <name type="scientific">Fontibacillus panacisegetis</name>
    <dbReference type="NCBI Taxonomy" id="670482"/>
    <lineage>
        <taxon>Bacteria</taxon>
        <taxon>Bacillati</taxon>
        <taxon>Bacillota</taxon>
        <taxon>Bacilli</taxon>
        <taxon>Bacillales</taxon>
        <taxon>Paenibacillaceae</taxon>
        <taxon>Fontibacillus</taxon>
    </lineage>
</organism>
<dbReference type="Proteomes" id="UP000198972">
    <property type="component" value="Unassembled WGS sequence"/>
</dbReference>
<dbReference type="EMBL" id="FNBG01000015">
    <property type="protein sequence ID" value="SDF68401.1"/>
    <property type="molecule type" value="Genomic_DNA"/>
</dbReference>
<dbReference type="RefSeq" id="WP_091231175.1">
    <property type="nucleotide sequence ID" value="NZ_FNBG01000015.1"/>
</dbReference>
<reference evidence="1 2" key="1">
    <citation type="submission" date="2016-10" db="EMBL/GenBank/DDBJ databases">
        <authorList>
            <person name="de Groot N.N."/>
        </authorList>
    </citation>
    <scope>NUCLEOTIDE SEQUENCE [LARGE SCALE GENOMIC DNA]</scope>
    <source>
        <strain evidence="1 2">DSM 28129</strain>
    </source>
</reference>
<dbReference type="AlphaFoldDB" id="A0A1G7N388"/>
<gene>
    <name evidence="1" type="ORF">SAMN04488542_1154</name>
</gene>
<accession>A0A1G7N388</accession>
<sequence>MLLLILIAVIGILLWNNGNARTRKIIMYTSLGALVIAIVYTGLQLNTSTQNSVVEQSKNVIVKNINDPTPEKQQQHTP</sequence>
<proteinExistence type="predicted"/>
<name>A0A1G7N388_9BACL</name>
<protein>
    <submittedName>
        <fullName evidence="1">Uncharacterized protein</fullName>
    </submittedName>
</protein>
<evidence type="ECO:0000313" key="2">
    <source>
        <dbReference type="Proteomes" id="UP000198972"/>
    </source>
</evidence>
<dbReference type="STRING" id="670482.SAMN04488542_1154"/>
<evidence type="ECO:0000313" key="1">
    <source>
        <dbReference type="EMBL" id="SDF68401.1"/>
    </source>
</evidence>